<keyword evidence="2" id="KW-1185">Reference proteome</keyword>
<dbReference type="Proteomes" id="UP001177260">
    <property type="component" value="Unassembled WGS sequence"/>
</dbReference>
<proteinExistence type="predicted"/>
<dbReference type="EMBL" id="JAOPJF010000039">
    <property type="protein sequence ID" value="KAK1143469.1"/>
    <property type="molecule type" value="Genomic_DNA"/>
</dbReference>
<name>A0ACC3B0M1_9EURO</name>
<comment type="caution">
    <text evidence="1">The sequence shown here is derived from an EMBL/GenBank/DDBJ whole genome shotgun (WGS) entry which is preliminary data.</text>
</comment>
<sequence>MGDAATILSASFKTRFNHDKSVDHGDGVKGSFDIKVSWSPVDDSPRTHREDYSLVFLDISINESSEVSSESIEHVQSCGLQDLLSTVKSSSSFVAGETWNGRVLLVVPTQSGYLARTKIFEQRFIGCSGLGLFQDRTVFGGATNHGNSQDFRSLLDSSVLFIVRPHNDQSLIEEVAVIDEVHARINFEWLLDAQPKARKLAIIDGHLNLPSYLPFFNSASALGIKFVLFDKPDHWLTDPSLRHLYHDFVPIDMTPDEEFHIRIVEAVKAYGHVDGICAIASYCLLPVAKAATILGLPTELPEAVACAVNKYETRLLAGGAEPTTLVSSASELEGHITRKNFAPQYPSIVKPGSGTGSAHVYRADNEMELLEGVRRTCEGSRKMALIEAFIEGPESDVNFVLLGGEIVFFEISDDLPSPGDNGTIDSDFWENTNVLPSKLPADEYALVRDNLHQVLLKMGLKTGVFHLEARVQNSSMEFAEKDGIIDLRPTKAANSHPPRCFLIEVNPRPPGMPVVLTSAGVYGVNMYDLHLLASLGDYQRFRGLAKPFDQDTKIPCHARAWSQLVWLRADKGGLCASDDVCGEFLQRLSPEDRELITESVCFFRKGQRIPEPRQGVVLFGAFFIVTSRTNRDDVLRVSKILQREFSIPVTSG</sequence>
<evidence type="ECO:0000313" key="2">
    <source>
        <dbReference type="Proteomes" id="UP001177260"/>
    </source>
</evidence>
<organism evidence="1 2">
    <name type="scientific">Aspergillus melleus</name>
    <dbReference type="NCBI Taxonomy" id="138277"/>
    <lineage>
        <taxon>Eukaryota</taxon>
        <taxon>Fungi</taxon>
        <taxon>Dikarya</taxon>
        <taxon>Ascomycota</taxon>
        <taxon>Pezizomycotina</taxon>
        <taxon>Eurotiomycetes</taxon>
        <taxon>Eurotiomycetidae</taxon>
        <taxon>Eurotiales</taxon>
        <taxon>Aspergillaceae</taxon>
        <taxon>Aspergillus</taxon>
        <taxon>Aspergillus subgen. Circumdati</taxon>
    </lineage>
</organism>
<protein>
    <submittedName>
        <fullName evidence="1">Uncharacterized protein</fullName>
    </submittedName>
</protein>
<evidence type="ECO:0000313" key="1">
    <source>
        <dbReference type="EMBL" id="KAK1143469.1"/>
    </source>
</evidence>
<gene>
    <name evidence="1" type="ORF">N8T08_006275</name>
</gene>
<reference evidence="1 2" key="1">
    <citation type="journal article" date="2023" name="ACS Omega">
        <title>Identification of the Neoaspergillic Acid Biosynthesis Gene Cluster by Establishing an In Vitro CRISPR-Ribonucleoprotein Genetic System in Aspergillus melleus.</title>
        <authorList>
            <person name="Yuan B."/>
            <person name="Grau M.F."/>
            <person name="Murata R.M."/>
            <person name="Torok T."/>
            <person name="Venkateswaran K."/>
            <person name="Stajich J.E."/>
            <person name="Wang C.C.C."/>
        </authorList>
    </citation>
    <scope>NUCLEOTIDE SEQUENCE [LARGE SCALE GENOMIC DNA]</scope>
    <source>
        <strain evidence="1 2">IMV 1140</strain>
    </source>
</reference>
<accession>A0ACC3B0M1</accession>